<evidence type="ECO:0000313" key="6">
    <source>
        <dbReference type="Proteomes" id="UP000050852"/>
    </source>
</evidence>
<dbReference type="CDD" id="cd03801">
    <property type="entry name" value="GT4_PimA-like"/>
    <property type="match status" value="1"/>
</dbReference>
<evidence type="ECO:0000256" key="1">
    <source>
        <dbReference type="ARBA" id="ARBA00009481"/>
    </source>
</evidence>
<dbReference type="OrthoDB" id="9815351at2"/>
<evidence type="ECO:0000259" key="4">
    <source>
        <dbReference type="Pfam" id="PF13579"/>
    </source>
</evidence>
<dbReference type="PATRIC" id="fig|1615673.3.peg.5295"/>
<proteinExistence type="inferred from homology"/>
<dbReference type="AlphaFoldDB" id="A0A0R3AAK6"/>
<organism evidence="5 6">
    <name type="scientific">Pseudomonas paralactis</name>
    <dbReference type="NCBI Taxonomy" id="1615673"/>
    <lineage>
        <taxon>Bacteria</taxon>
        <taxon>Pseudomonadati</taxon>
        <taxon>Pseudomonadota</taxon>
        <taxon>Gammaproteobacteria</taxon>
        <taxon>Pseudomonadales</taxon>
        <taxon>Pseudomonadaceae</taxon>
        <taxon>Pseudomonas</taxon>
    </lineage>
</organism>
<dbReference type="Pfam" id="PF13692">
    <property type="entry name" value="Glyco_trans_1_4"/>
    <property type="match status" value="1"/>
</dbReference>
<dbReference type="GO" id="GO:0016757">
    <property type="term" value="F:glycosyltransferase activity"/>
    <property type="evidence" value="ECO:0007669"/>
    <property type="project" value="UniProtKB-KW"/>
</dbReference>
<sequence>MKILLLPKYSRMGASTRLRTLQFLPFLEAEGLQVDIQTLFDDKYLENLYRGNGRSFLLTFKQYILRFALLFKAARYDVVWIEKEIFPFCPAFAERLLKLFGIPYIVDYDDAVFHTYDLSSNALVRFFLGSKIDTVMRHAECVVVGNAYLAERAIKAGAANVEVIPTVVDHSRYASTLTLPNKKLVIGWIGSPSTEKYVVQIRDALRLACETYGARVVLMGASEGVTNELEGIDVEVQAWSEYAETGFVQALDIGIMPLIDGLWEKGKCGYKLIQYMACGVPVIASPVGVNVDIVENNQCGMLATDMSDWHRCLHTFLGDRDLRIFYGRKGRHAVENIFSVQVQAPRIRDILAVAASRAG</sequence>
<dbReference type="SUPFAM" id="SSF53756">
    <property type="entry name" value="UDP-Glycosyltransferase/glycogen phosphorylase"/>
    <property type="match status" value="1"/>
</dbReference>
<dbReference type="EMBL" id="JYLN01000008">
    <property type="protein sequence ID" value="KRP70390.1"/>
    <property type="molecule type" value="Genomic_DNA"/>
</dbReference>
<gene>
    <name evidence="5" type="ORF">TX23_20805</name>
</gene>
<evidence type="ECO:0000313" key="5">
    <source>
        <dbReference type="EMBL" id="KRP70390.1"/>
    </source>
</evidence>
<keyword evidence="2" id="KW-0328">Glycosyltransferase</keyword>
<dbReference type="Pfam" id="PF13579">
    <property type="entry name" value="Glyco_trans_4_4"/>
    <property type="match status" value="1"/>
</dbReference>
<dbReference type="Gene3D" id="3.40.50.2000">
    <property type="entry name" value="Glycogen Phosphorylase B"/>
    <property type="match status" value="2"/>
</dbReference>
<dbReference type="PANTHER" id="PTHR12526:SF640">
    <property type="entry name" value="COLANIC ACID BIOSYNTHESIS GLYCOSYLTRANSFERASE WCAL-RELATED"/>
    <property type="match status" value="1"/>
</dbReference>
<comment type="caution">
    <text evidence="5">The sequence shown here is derived from an EMBL/GenBank/DDBJ whole genome shotgun (WGS) entry which is preliminary data.</text>
</comment>
<dbReference type="RefSeq" id="WP_057703817.1">
    <property type="nucleotide sequence ID" value="NZ_JYLN01000008.1"/>
</dbReference>
<dbReference type="Proteomes" id="UP000050852">
    <property type="component" value="Unassembled WGS sequence"/>
</dbReference>
<protein>
    <submittedName>
        <fullName evidence="5">Glycosyl transferase family 1</fullName>
    </submittedName>
</protein>
<keyword evidence="3 5" id="KW-0808">Transferase</keyword>
<dbReference type="InterPro" id="IPR028098">
    <property type="entry name" value="Glyco_trans_4-like_N"/>
</dbReference>
<dbReference type="PANTHER" id="PTHR12526">
    <property type="entry name" value="GLYCOSYLTRANSFERASE"/>
    <property type="match status" value="1"/>
</dbReference>
<evidence type="ECO:0000256" key="3">
    <source>
        <dbReference type="ARBA" id="ARBA00022679"/>
    </source>
</evidence>
<comment type="similarity">
    <text evidence="1">Belongs to the glycosyltransferase group 1 family. Glycosyltransferase 4 subfamily.</text>
</comment>
<feature type="domain" description="Glycosyltransferase subfamily 4-like N-terminal" evidence="4">
    <location>
        <begin position="63"/>
        <end position="165"/>
    </location>
</feature>
<evidence type="ECO:0000256" key="2">
    <source>
        <dbReference type="ARBA" id="ARBA00022676"/>
    </source>
</evidence>
<accession>A0A0R3AAK6</accession>
<name>A0A0R3AAK6_9PSED</name>
<reference evidence="5 6" key="1">
    <citation type="submission" date="2015-02" db="EMBL/GenBank/DDBJ databases">
        <title>Two Pseudomonas sp. nov., isolated from raw milk.</title>
        <authorList>
            <person name="Wenning M."/>
            <person name="von Neubeck M."/>
            <person name="Huptas C."/>
            <person name="Scherer S."/>
        </authorList>
    </citation>
    <scope>NUCLEOTIDE SEQUENCE [LARGE SCALE GENOMIC DNA]</scope>
    <source>
        <strain evidence="5 6">DSM 29164</strain>
    </source>
</reference>